<name>G0W7F7_NAUDC</name>
<dbReference type="GeneID" id="11496510"/>
<keyword evidence="10" id="KW-1185">Reference proteome</keyword>
<dbReference type="EMBL" id="HE580269">
    <property type="protein sequence ID" value="CCD23718.1"/>
    <property type="molecule type" value="Genomic_DNA"/>
</dbReference>
<accession>G0W7F7</accession>
<keyword evidence="3 6" id="KW-0547">Nucleotide-binding</keyword>
<dbReference type="GO" id="GO:0000921">
    <property type="term" value="P:septin ring assembly"/>
    <property type="evidence" value="ECO:0007669"/>
    <property type="project" value="EnsemblFungi"/>
</dbReference>
<dbReference type="GO" id="GO:1902935">
    <property type="term" value="P:protein localization to septin ring"/>
    <property type="evidence" value="ECO:0007669"/>
    <property type="project" value="EnsemblFungi"/>
</dbReference>
<reference evidence="9 10" key="1">
    <citation type="journal article" date="2011" name="Proc. Natl. Acad. Sci. U.S.A.">
        <title>Evolutionary erosion of yeast sex chromosomes by mating-type switching accidents.</title>
        <authorList>
            <person name="Gordon J.L."/>
            <person name="Armisen D."/>
            <person name="Proux-Wera E."/>
            <person name="Oheigeartaigh S.S."/>
            <person name="Byrne K.P."/>
            <person name="Wolfe K.H."/>
        </authorList>
    </citation>
    <scope>NUCLEOTIDE SEQUENCE [LARGE SCALE GENOMIC DNA]</scope>
    <source>
        <strain evidence="10">ATCC 10597 / BCRC 20456 / CBS 421 / NBRC 0211 / NRRL Y-12639</strain>
    </source>
</reference>
<feature type="region of interest" description="Disordered" evidence="7">
    <location>
        <begin position="536"/>
        <end position="563"/>
    </location>
</feature>
<dbReference type="OrthoDB" id="68483at2759"/>
<dbReference type="GO" id="GO:0000023">
    <property type="term" value="P:maltose metabolic process"/>
    <property type="evidence" value="ECO:0007669"/>
    <property type="project" value="EnsemblFungi"/>
</dbReference>
<feature type="region of interest" description="Disordered" evidence="7">
    <location>
        <begin position="675"/>
        <end position="697"/>
    </location>
</feature>
<dbReference type="GO" id="GO:0042149">
    <property type="term" value="P:cellular response to glucose starvation"/>
    <property type="evidence" value="ECO:0007669"/>
    <property type="project" value="EnsemblFungi"/>
</dbReference>
<dbReference type="eggNOG" id="KOG0585">
    <property type="taxonomic scope" value="Eukaryota"/>
</dbReference>
<keyword evidence="5 6" id="KW-0067">ATP-binding</keyword>
<dbReference type="InterPro" id="IPR017441">
    <property type="entry name" value="Protein_kinase_ATP_BS"/>
</dbReference>
<dbReference type="GO" id="GO:0004674">
    <property type="term" value="F:protein serine/threonine kinase activity"/>
    <property type="evidence" value="ECO:0007669"/>
    <property type="project" value="UniProtKB-EC"/>
</dbReference>
<dbReference type="GO" id="GO:0000281">
    <property type="term" value="P:mitotic cytokinesis"/>
    <property type="evidence" value="ECO:0007669"/>
    <property type="project" value="EnsemblFungi"/>
</dbReference>
<gene>
    <name evidence="9" type="primary">NDAI0C00570</name>
    <name evidence="9" type="ordered locus">NDAI_0C00570</name>
</gene>
<dbReference type="Proteomes" id="UP000000689">
    <property type="component" value="Chromosome 3"/>
</dbReference>
<dbReference type="RefSeq" id="XP_003668961.1">
    <property type="nucleotide sequence ID" value="XM_003668913.1"/>
</dbReference>
<dbReference type="EC" id="2.7.11.1" evidence="1"/>
<dbReference type="GO" id="GO:0010506">
    <property type="term" value="P:regulation of autophagy"/>
    <property type="evidence" value="ECO:0007669"/>
    <property type="project" value="InterPro"/>
</dbReference>
<dbReference type="GO" id="GO:0016020">
    <property type="term" value="C:membrane"/>
    <property type="evidence" value="ECO:0007669"/>
    <property type="project" value="TreeGrafter"/>
</dbReference>
<evidence type="ECO:0000256" key="2">
    <source>
        <dbReference type="ARBA" id="ARBA00022679"/>
    </source>
</evidence>
<dbReference type="KEGG" id="ndi:NDAI_0C00570"/>
<dbReference type="GO" id="GO:0005829">
    <property type="term" value="C:cytosol"/>
    <property type="evidence" value="ECO:0007669"/>
    <property type="project" value="TreeGrafter"/>
</dbReference>
<evidence type="ECO:0000256" key="1">
    <source>
        <dbReference type="ARBA" id="ARBA00012513"/>
    </source>
</evidence>
<dbReference type="InterPro" id="IPR008271">
    <property type="entry name" value="Ser/Thr_kinase_AS"/>
</dbReference>
<keyword evidence="4" id="KW-0418">Kinase</keyword>
<dbReference type="Gene3D" id="1.10.510.10">
    <property type="entry name" value="Transferase(Phosphotransferase) domain 1"/>
    <property type="match status" value="1"/>
</dbReference>
<dbReference type="OMA" id="NQIMKWI"/>
<dbReference type="GO" id="GO:0000902">
    <property type="term" value="P:cell morphogenesis"/>
    <property type="evidence" value="ECO:0007669"/>
    <property type="project" value="EnsemblFungi"/>
</dbReference>
<dbReference type="PROSITE" id="PS00107">
    <property type="entry name" value="PROTEIN_KINASE_ATP"/>
    <property type="match status" value="1"/>
</dbReference>
<dbReference type="STRING" id="1071378.G0W7F7"/>
<evidence type="ECO:0000256" key="6">
    <source>
        <dbReference type="PROSITE-ProRule" id="PRU10141"/>
    </source>
</evidence>
<feature type="region of interest" description="Disordered" evidence="7">
    <location>
        <begin position="625"/>
        <end position="654"/>
    </location>
</feature>
<keyword evidence="2" id="KW-0808">Transferase</keyword>
<dbReference type="Pfam" id="PF00069">
    <property type="entry name" value="Pkinase"/>
    <property type="match status" value="1"/>
</dbReference>
<dbReference type="InterPro" id="IPR045269">
    <property type="entry name" value="Atg1-like"/>
</dbReference>
<dbReference type="PANTHER" id="PTHR24348:SF22">
    <property type="entry name" value="NON-SPECIFIC SERINE_THREONINE PROTEIN KINASE"/>
    <property type="match status" value="1"/>
</dbReference>
<dbReference type="GO" id="GO:0000144">
    <property type="term" value="C:cellular bud neck septin ring"/>
    <property type="evidence" value="ECO:0007669"/>
    <property type="project" value="EnsemblFungi"/>
</dbReference>
<evidence type="ECO:0000313" key="10">
    <source>
        <dbReference type="Proteomes" id="UP000000689"/>
    </source>
</evidence>
<dbReference type="GO" id="GO:0005524">
    <property type="term" value="F:ATP binding"/>
    <property type="evidence" value="ECO:0007669"/>
    <property type="project" value="UniProtKB-UniRule"/>
</dbReference>
<evidence type="ECO:0000313" key="9">
    <source>
        <dbReference type="EMBL" id="CCD23718.1"/>
    </source>
</evidence>
<evidence type="ECO:0000256" key="7">
    <source>
        <dbReference type="SAM" id="MobiDB-lite"/>
    </source>
</evidence>
<dbReference type="SMART" id="SM00220">
    <property type="entry name" value="S_TKc"/>
    <property type="match status" value="1"/>
</dbReference>
<dbReference type="GO" id="GO:0007117">
    <property type="term" value="P:budding cell bud growth"/>
    <property type="evidence" value="ECO:0007669"/>
    <property type="project" value="EnsemblFungi"/>
</dbReference>
<evidence type="ECO:0000256" key="3">
    <source>
        <dbReference type="ARBA" id="ARBA00022741"/>
    </source>
</evidence>
<dbReference type="GO" id="GO:0005776">
    <property type="term" value="C:autophagosome"/>
    <property type="evidence" value="ECO:0007669"/>
    <property type="project" value="TreeGrafter"/>
</dbReference>
<dbReference type="InterPro" id="IPR011009">
    <property type="entry name" value="Kinase-like_dom_sf"/>
</dbReference>
<dbReference type="PROSITE" id="PS50011">
    <property type="entry name" value="PROTEIN_KINASE_DOM"/>
    <property type="match status" value="1"/>
</dbReference>
<evidence type="ECO:0000256" key="4">
    <source>
        <dbReference type="ARBA" id="ARBA00022777"/>
    </source>
</evidence>
<organism evidence="9 10">
    <name type="scientific">Naumovozyma dairenensis (strain ATCC 10597 / BCRC 20456 / CBS 421 / NBRC 0211 / NRRL Y-12639)</name>
    <name type="common">Saccharomyces dairenensis</name>
    <dbReference type="NCBI Taxonomy" id="1071378"/>
    <lineage>
        <taxon>Eukaryota</taxon>
        <taxon>Fungi</taxon>
        <taxon>Dikarya</taxon>
        <taxon>Ascomycota</taxon>
        <taxon>Saccharomycotina</taxon>
        <taxon>Saccharomycetes</taxon>
        <taxon>Saccharomycetales</taxon>
        <taxon>Saccharomycetaceae</taxon>
        <taxon>Naumovozyma</taxon>
    </lineage>
</organism>
<dbReference type="PROSITE" id="PS00108">
    <property type="entry name" value="PROTEIN_KINASE_ST"/>
    <property type="match status" value="1"/>
</dbReference>
<dbReference type="GO" id="GO:0007124">
    <property type="term" value="P:pseudohyphal growth"/>
    <property type="evidence" value="ECO:0007669"/>
    <property type="project" value="EnsemblFungi"/>
</dbReference>
<evidence type="ECO:0000259" key="8">
    <source>
        <dbReference type="PROSITE" id="PS50011"/>
    </source>
</evidence>
<feature type="compositionally biased region" description="Basic and acidic residues" evidence="7">
    <location>
        <begin position="548"/>
        <end position="561"/>
    </location>
</feature>
<feature type="compositionally biased region" description="Low complexity" evidence="7">
    <location>
        <begin position="536"/>
        <end position="545"/>
    </location>
</feature>
<dbReference type="Gene3D" id="3.30.200.20">
    <property type="entry name" value="Phosphorylase Kinase, domain 1"/>
    <property type="match status" value="1"/>
</dbReference>
<dbReference type="GO" id="GO:0000045">
    <property type="term" value="P:autophagosome assembly"/>
    <property type="evidence" value="ECO:0007669"/>
    <property type="project" value="TreeGrafter"/>
</dbReference>
<dbReference type="HOGENOM" id="CLU_019325_0_0_1"/>
<dbReference type="GO" id="GO:0000407">
    <property type="term" value="C:phagophore assembly site"/>
    <property type="evidence" value="ECO:0007669"/>
    <property type="project" value="TreeGrafter"/>
</dbReference>
<dbReference type="SUPFAM" id="SSF56112">
    <property type="entry name" value="Protein kinase-like (PK-like)"/>
    <property type="match status" value="1"/>
</dbReference>
<feature type="binding site" evidence="6">
    <location>
        <position position="146"/>
    </location>
    <ligand>
        <name>ATP</name>
        <dbReference type="ChEBI" id="CHEBI:30616"/>
    </ligand>
</feature>
<dbReference type="InterPro" id="IPR000719">
    <property type="entry name" value="Prot_kinase_dom"/>
</dbReference>
<evidence type="ECO:0000256" key="5">
    <source>
        <dbReference type="ARBA" id="ARBA00022840"/>
    </source>
</evidence>
<dbReference type="AlphaFoldDB" id="G0W7F7"/>
<sequence length="757" mass="86581">MDELITKTKPNWATPNGNSLWPQISAKVTLGHSQLIRLIQPISRVTKKEGKMNTKSRTYPTLLQPLSVTNTSKNQQDPHEFPRLEQTYHSLIESPEITQTIINSIKSITHPTNDSPYKAITKIGVGQFSKVYKMSNVKTNQIFAMKLISKKPQNSSQYSMNQIMKWIQRNKQYYTHDGDDDGAALTTDEIIMLMNIQKCRWEIFVWVYLSRNNNRYNNIVRLIQCFDDVYSSDICIINEFCNLGELLWKRDYTSSTMTTEVNKQWLQLIGQDDNEDAAAKTRRFALKVLWDMAHALKFLFDMGCIHRDIKPQNILCDSVNRCCKISDFGCSVIIPDKLPFQDSYQEKNPSLLMKCFQMELNKIVGTPAFIPPELCHFGKDPTDEDIIGNDIQMSVDSGFKLDTWSLGVTIYCLLYNDLPFCGDNEFDAYHKIVTQSLSSKLNGELLNDLIIMHLLEKDPKKRIHINTLLTVLKQDQDGTIIIDMDAMSKVPEAFTNSVTMKEHEFISEKGTKEKNLDKKKKENKSVQKFFQKLFKSSKNSKNSKNSTHKKDSVMEETKLQKQTDGIPIQKEEFNQQLPISPIGSVTSSLESSFDEPVQLLDFRDAKTAFSYDDCVYKLANEEHNHDGIVTPHNTTKDDSSLTKRKSTGTTSSLSLSPIKIATPIKNLIRIKTTPQRTQLLDASHRPSLSNSPLKNKQPSNQIVHIVDTQSSSFEKGLTSSRNILNFQKYFQNSSSRANNDSQETVQEIREYLDYADQ</sequence>
<dbReference type="PANTHER" id="PTHR24348">
    <property type="entry name" value="SERINE/THREONINE-PROTEIN KINASE UNC-51-RELATED"/>
    <property type="match status" value="1"/>
</dbReference>
<feature type="domain" description="Protein kinase" evidence="8">
    <location>
        <begin position="117"/>
        <end position="480"/>
    </location>
</feature>
<protein>
    <recommendedName>
        <fullName evidence="1">non-specific serine/threonine protein kinase</fullName>
        <ecNumber evidence="1">2.7.11.1</ecNumber>
    </recommendedName>
</protein>
<proteinExistence type="predicted"/>